<comment type="caution">
    <text evidence="1">The sequence shown here is derived from an EMBL/GenBank/DDBJ whole genome shotgun (WGS) entry which is preliminary data.</text>
</comment>
<dbReference type="AlphaFoldDB" id="A0A813MNP8"/>
<sequence>MTTSKLEIFANEIFFEIFDYLSIQELYKSFFSLNNYLTTILMSYKNIPTTIALNQTINFFAINFFSSRITRLSINYHYSIDLSSFQSLRSIKILDKPNCFRKYSLKNLSNLELICIVHNTQWNNDCLIQLSDDIMTNSFPNLRLCQIGQVIDNQQYHWKILPLLRSLTICTKDVNIYPKILYFCPYLNRLKLILDVLTKSLPFQYSSHLFLHKFEICLALRSVSICEILNFLLSPLSNLTHLIIHGPHQYPKQLNINLLGPILHKHVPKLIQFYFQMAINNTLALQLIQNNYIDISRIHPLFIHIKVNQRQRQTPAKIIISS</sequence>
<dbReference type="EMBL" id="CAJNOE010000013">
    <property type="protein sequence ID" value="CAF0727633.1"/>
    <property type="molecule type" value="Genomic_DNA"/>
</dbReference>
<dbReference type="Proteomes" id="UP000663860">
    <property type="component" value="Unassembled WGS sequence"/>
</dbReference>
<name>A0A813MNP8_9BILA</name>
<gene>
    <name evidence="1" type="ORF">IZO911_LOCUS2579</name>
    <name evidence="2" type="ORF">KXQ929_LOCUS34215</name>
</gene>
<evidence type="ECO:0000313" key="3">
    <source>
        <dbReference type="Proteomes" id="UP000663860"/>
    </source>
</evidence>
<evidence type="ECO:0000313" key="2">
    <source>
        <dbReference type="EMBL" id="CAF4095477.1"/>
    </source>
</evidence>
<evidence type="ECO:0000313" key="1">
    <source>
        <dbReference type="EMBL" id="CAF0727633.1"/>
    </source>
</evidence>
<protein>
    <recommendedName>
        <fullName evidence="4">F-box domain-containing protein</fullName>
    </recommendedName>
</protein>
<accession>A0A813MNP8</accession>
<dbReference type="Proteomes" id="UP000663868">
    <property type="component" value="Unassembled WGS sequence"/>
</dbReference>
<proteinExistence type="predicted"/>
<evidence type="ECO:0008006" key="4">
    <source>
        <dbReference type="Google" id="ProtNLM"/>
    </source>
</evidence>
<reference evidence="1" key="1">
    <citation type="submission" date="2021-02" db="EMBL/GenBank/DDBJ databases">
        <authorList>
            <person name="Nowell W R."/>
        </authorList>
    </citation>
    <scope>NUCLEOTIDE SEQUENCE</scope>
</reference>
<organism evidence="1 3">
    <name type="scientific">Adineta steineri</name>
    <dbReference type="NCBI Taxonomy" id="433720"/>
    <lineage>
        <taxon>Eukaryota</taxon>
        <taxon>Metazoa</taxon>
        <taxon>Spiralia</taxon>
        <taxon>Gnathifera</taxon>
        <taxon>Rotifera</taxon>
        <taxon>Eurotatoria</taxon>
        <taxon>Bdelloidea</taxon>
        <taxon>Adinetida</taxon>
        <taxon>Adinetidae</taxon>
        <taxon>Adineta</taxon>
    </lineage>
</organism>
<dbReference type="EMBL" id="CAJOBB010004598">
    <property type="protein sequence ID" value="CAF4095477.1"/>
    <property type="molecule type" value="Genomic_DNA"/>
</dbReference>